<evidence type="ECO:0000313" key="10">
    <source>
        <dbReference type="EMBL" id="AYN67151.1"/>
    </source>
</evidence>
<evidence type="ECO:0000256" key="5">
    <source>
        <dbReference type="ARBA" id="ARBA00022840"/>
    </source>
</evidence>
<evidence type="ECO:0000256" key="7">
    <source>
        <dbReference type="ARBA" id="ARBA00048478"/>
    </source>
</evidence>
<evidence type="ECO:0000256" key="6">
    <source>
        <dbReference type="ARBA" id="ARBA00047615"/>
    </source>
</evidence>
<organism evidence="10 11">
    <name type="scientific">Euzebyella marina</name>
    <dbReference type="NCBI Taxonomy" id="1761453"/>
    <lineage>
        <taxon>Bacteria</taxon>
        <taxon>Pseudomonadati</taxon>
        <taxon>Bacteroidota</taxon>
        <taxon>Flavobacteriia</taxon>
        <taxon>Flavobacteriales</taxon>
        <taxon>Flavobacteriaceae</taxon>
        <taxon>Euzebyella</taxon>
    </lineage>
</organism>
<evidence type="ECO:0000313" key="11">
    <source>
        <dbReference type="Proteomes" id="UP000276309"/>
    </source>
</evidence>
<accession>A0A3G2L4K9</accession>
<evidence type="ECO:0000256" key="2">
    <source>
        <dbReference type="ARBA" id="ARBA00022679"/>
    </source>
</evidence>
<dbReference type="InterPro" id="IPR011994">
    <property type="entry name" value="Cytidylate_kinase_dom"/>
</dbReference>
<gene>
    <name evidence="8" type="primary">cmk</name>
    <name evidence="10" type="ORF">D1013_07110</name>
</gene>
<dbReference type="SUPFAM" id="SSF52540">
    <property type="entry name" value="P-loop containing nucleoside triphosphate hydrolases"/>
    <property type="match status" value="1"/>
</dbReference>
<dbReference type="KEGG" id="emar:D1013_07110"/>
<keyword evidence="4 8" id="KW-0418">Kinase</keyword>
<comment type="similarity">
    <text evidence="1 8">Belongs to the cytidylate kinase family. Type 1 subfamily.</text>
</comment>
<comment type="catalytic activity">
    <reaction evidence="7 8">
        <text>CMP + ATP = CDP + ADP</text>
        <dbReference type="Rhea" id="RHEA:11600"/>
        <dbReference type="ChEBI" id="CHEBI:30616"/>
        <dbReference type="ChEBI" id="CHEBI:58069"/>
        <dbReference type="ChEBI" id="CHEBI:60377"/>
        <dbReference type="ChEBI" id="CHEBI:456216"/>
        <dbReference type="EC" id="2.7.4.25"/>
    </reaction>
</comment>
<dbReference type="CDD" id="cd02020">
    <property type="entry name" value="CMPK"/>
    <property type="match status" value="1"/>
</dbReference>
<keyword evidence="11" id="KW-1185">Reference proteome</keyword>
<proteinExistence type="inferred from homology"/>
<evidence type="ECO:0000256" key="8">
    <source>
        <dbReference type="HAMAP-Rule" id="MF_00238"/>
    </source>
</evidence>
<dbReference type="InterPro" id="IPR027417">
    <property type="entry name" value="P-loop_NTPase"/>
</dbReference>
<evidence type="ECO:0000259" key="9">
    <source>
        <dbReference type="Pfam" id="PF02224"/>
    </source>
</evidence>
<evidence type="ECO:0000256" key="4">
    <source>
        <dbReference type="ARBA" id="ARBA00022777"/>
    </source>
</evidence>
<dbReference type="NCBIfam" id="TIGR00017">
    <property type="entry name" value="cmk"/>
    <property type="match status" value="1"/>
</dbReference>
<comment type="subcellular location">
    <subcellularLocation>
        <location evidence="8">Cytoplasm</location>
    </subcellularLocation>
</comment>
<comment type="catalytic activity">
    <reaction evidence="6 8">
        <text>dCMP + ATP = dCDP + ADP</text>
        <dbReference type="Rhea" id="RHEA:25094"/>
        <dbReference type="ChEBI" id="CHEBI:30616"/>
        <dbReference type="ChEBI" id="CHEBI:57566"/>
        <dbReference type="ChEBI" id="CHEBI:58593"/>
        <dbReference type="ChEBI" id="CHEBI:456216"/>
        <dbReference type="EC" id="2.7.4.25"/>
    </reaction>
</comment>
<dbReference type="Gene3D" id="3.40.50.300">
    <property type="entry name" value="P-loop containing nucleotide triphosphate hydrolases"/>
    <property type="match status" value="1"/>
</dbReference>
<name>A0A3G2L4K9_9FLAO</name>
<dbReference type="OrthoDB" id="9807434at2"/>
<dbReference type="GO" id="GO:0006220">
    <property type="term" value="P:pyrimidine nucleotide metabolic process"/>
    <property type="evidence" value="ECO:0007669"/>
    <property type="project" value="UniProtKB-UniRule"/>
</dbReference>
<dbReference type="EC" id="2.7.4.25" evidence="8"/>
<sequence>MQKIAIAIDGFSSTGKSTLAKQLAKALNYKYIDTGAMYRAVTLFAMRNGFIAEGKDNLGALVKLLPTIRLNFVPNEELGFSEIYLNGENVENEIRTLQVSRFVSRVAELEQVRHKLVELQKAMGKEKGIVMDGRDIGTVVFPDAELKVFMTASTQARATRRYKELLDRGDNVSYEEVLENVQKRDFIDSNREFSPLRKADDAIEFDNSDMGLQEQFERLHSIALRCLEKVQ</sequence>
<dbReference type="EMBL" id="CP032050">
    <property type="protein sequence ID" value="AYN67151.1"/>
    <property type="molecule type" value="Genomic_DNA"/>
</dbReference>
<dbReference type="GO" id="GO:0036430">
    <property type="term" value="F:CMP kinase activity"/>
    <property type="evidence" value="ECO:0007669"/>
    <property type="project" value="RHEA"/>
</dbReference>
<dbReference type="RefSeq" id="WP_121848200.1">
    <property type="nucleotide sequence ID" value="NZ_CP032050.1"/>
</dbReference>
<evidence type="ECO:0000256" key="3">
    <source>
        <dbReference type="ARBA" id="ARBA00022741"/>
    </source>
</evidence>
<dbReference type="GO" id="GO:0005524">
    <property type="term" value="F:ATP binding"/>
    <property type="evidence" value="ECO:0007669"/>
    <property type="project" value="UniProtKB-UniRule"/>
</dbReference>
<feature type="binding site" evidence="8">
    <location>
        <begin position="10"/>
        <end position="18"/>
    </location>
    <ligand>
        <name>ATP</name>
        <dbReference type="ChEBI" id="CHEBI:30616"/>
    </ligand>
</feature>
<evidence type="ECO:0000256" key="1">
    <source>
        <dbReference type="ARBA" id="ARBA00009427"/>
    </source>
</evidence>
<dbReference type="GO" id="GO:0015949">
    <property type="term" value="P:nucleobase-containing small molecule interconversion"/>
    <property type="evidence" value="ECO:0007669"/>
    <property type="project" value="TreeGrafter"/>
</dbReference>
<dbReference type="AlphaFoldDB" id="A0A3G2L4K9"/>
<keyword evidence="2 8" id="KW-0808">Transferase</keyword>
<dbReference type="GO" id="GO:0036431">
    <property type="term" value="F:dCMP kinase activity"/>
    <property type="evidence" value="ECO:0007669"/>
    <property type="project" value="InterPro"/>
</dbReference>
<dbReference type="HAMAP" id="MF_00238">
    <property type="entry name" value="Cytidyl_kinase_type1"/>
    <property type="match status" value="1"/>
</dbReference>
<reference evidence="10 11" key="1">
    <citation type="submission" date="2018-08" db="EMBL/GenBank/DDBJ databases">
        <title>The reduced genetic potential of extracellular carbohydrate catabolism in Euzebyella marina RN62, a Flavobacteriia bacterium isolated from the hadal water.</title>
        <authorList>
            <person name="Xue C."/>
        </authorList>
    </citation>
    <scope>NUCLEOTIDE SEQUENCE [LARGE SCALE GENOMIC DNA]</scope>
    <source>
        <strain evidence="10 11">RN62</strain>
    </source>
</reference>
<dbReference type="Proteomes" id="UP000276309">
    <property type="component" value="Chromosome"/>
</dbReference>
<dbReference type="Pfam" id="PF02224">
    <property type="entry name" value="Cytidylate_kin"/>
    <property type="match status" value="1"/>
</dbReference>
<dbReference type="PANTHER" id="PTHR21299:SF2">
    <property type="entry name" value="CYTIDYLATE KINASE"/>
    <property type="match status" value="1"/>
</dbReference>
<keyword evidence="8" id="KW-0963">Cytoplasm</keyword>
<protein>
    <recommendedName>
        <fullName evidence="8">Cytidylate kinase</fullName>
        <shortName evidence="8">CK</shortName>
        <ecNumber evidence="8">2.7.4.25</ecNumber>
    </recommendedName>
    <alternativeName>
        <fullName evidence="8">Cytidine monophosphate kinase</fullName>
        <shortName evidence="8">CMP kinase</shortName>
    </alternativeName>
</protein>
<keyword evidence="3 8" id="KW-0547">Nucleotide-binding</keyword>
<dbReference type="GO" id="GO:0005829">
    <property type="term" value="C:cytosol"/>
    <property type="evidence" value="ECO:0007669"/>
    <property type="project" value="TreeGrafter"/>
</dbReference>
<keyword evidence="5 8" id="KW-0067">ATP-binding</keyword>
<dbReference type="InterPro" id="IPR003136">
    <property type="entry name" value="Cytidylate_kin"/>
</dbReference>
<dbReference type="PANTHER" id="PTHR21299">
    <property type="entry name" value="CYTIDYLATE KINASE/PANTOATE-BETA-ALANINE LIGASE"/>
    <property type="match status" value="1"/>
</dbReference>
<feature type="domain" description="Cytidylate kinase" evidence="9">
    <location>
        <begin position="6"/>
        <end position="219"/>
    </location>
</feature>